<proteinExistence type="predicted"/>
<dbReference type="EMBL" id="CP113797">
    <property type="protein sequence ID" value="WAL61897.1"/>
    <property type="molecule type" value="Genomic_DNA"/>
</dbReference>
<name>A0A9E8ZF57_9CYAN</name>
<dbReference type="AlphaFoldDB" id="A0A9E8ZF57"/>
<dbReference type="Proteomes" id="UP001163152">
    <property type="component" value="Chromosome"/>
</dbReference>
<dbReference type="RefSeq" id="WP_268611965.1">
    <property type="nucleotide sequence ID" value="NZ_CP113797.1"/>
</dbReference>
<accession>A0A9E8ZF57</accession>
<reference evidence="1" key="1">
    <citation type="submission" date="2022-12" db="EMBL/GenBank/DDBJ databases">
        <title>Polyphasic identification of a Novel Hot-Spring Cyanobacterium Ocullathermofonsia sinensis gen nov. sp. nov. and Genomic Insights on its Adaptations to the Thermal Habitat.</title>
        <authorList>
            <person name="Daroch M."/>
            <person name="Tang J."/>
            <person name="Jiang Y."/>
        </authorList>
    </citation>
    <scope>NUCLEOTIDE SEQUENCE</scope>
    <source>
        <strain evidence="1">PKUAC-SCTA174</strain>
    </source>
</reference>
<sequence>MDSAKRIYETPPTIAAPSPARLVSDLSSAPPSRGMAQPAWEDFPAVIEDASPDRILHYIRTGQVWVVSHRRRNGLILYKTFHAEFAGPGAAIGGSYDQDCQQVIPVGNLSLIRPASHKEQQDAYLIRRQWIKLTQQFTDQSSPLKRAQMILNQFETYFDQQTIARIPDEAFAMLVGVLPYSIRMARRPPGKMQIKVKS</sequence>
<gene>
    <name evidence="1" type="ORF">OXH18_07915</name>
</gene>
<evidence type="ECO:0000313" key="1">
    <source>
        <dbReference type="EMBL" id="WAL61897.1"/>
    </source>
</evidence>
<protein>
    <submittedName>
        <fullName evidence="1">Uncharacterized protein</fullName>
    </submittedName>
</protein>
<organism evidence="1 2">
    <name type="scientific">Thermocoleostomius sinensis A174</name>
    <dbReference type="NCBI Taxonomy" id="2016057"/>
    <lineage>
        <taxon>Bacteria</taxon>
        <taxon>Bacillati</taxon>
        <taxon>Cyanobacteriota</taxon>
        <taxon>Cyanophyceae</taxon>
        <taxon>Oculatellales</taxon>
        <taxon>Oculatellaceae</taxon>
        <taxon>Thermocoleostomius</taxon>
    </lineage>
</organism>
<dbReference type="KEGG" id="tsin:OXH18_07915"/>
<evidence type="ECO:0000313" key="2">
    <source>
        <dbReference type="Proteomes" id="UP001163152"/>
    </source>
</evidence>
<keyword evidence="2" id="KW-1185">Reference proteome</keyword>